<keyword evidence="1" id="KW-0812">Transmembrane</keyword>
<comment type="caution">
    <text evidence="2">The sequence shown here is derived from an EMBL/GenBank/DDBJ whole genome shotgun (WGS) entry which is preliminary data.</text>
</comment>
<reference evidence="2 3" key="1">
    <citation type="submission" date="2018-11" db="EMBL/GenBank/DDBJ databases">
        <title>Draft genome analysis of Rheinheimera mesophila isolated from an industrial waste site.</title>
        <authorList>
            <person name="Yu Q."/>
            <person name="Qi Y."/>
            <person name="Zhang H."/>
            <person name="Lu Y."/>
            <person name="Pu J."/>
        </authorList>
    </citation>
    <scope>NUCLEOTIDE SEQUENCE [LARGE SCALE GENOMIC DNA]</scope>
    <source>
        <strain evidence="2 3">IITR13</strain>
    </source>
</reference>
<organism evidence="2 3">
    <name type="scientific">Rheinheimera mesophila</name>
    <dbReference type="NCBI Taxonomy" id="1547515"/>
    <lineage>
        <taxon>Bacteria</taxon>
        <taxon>Pseudomonadati</taxon>
        <taxon>Pseudomonadota</taxon>
        <taxon>Gammaproteobacteria</taxon>
        <taxon>Chromatiales</taxon>
        <taxon>Chromatiaceae</taxon>
        <taxon>Rheinheimera</taxon>
    </lineage>
</organism>
<dbReference type="Proteomes" id="UP000276260">
    <property type="component" value="Unassembled WGS sequence"/>
</dbReference>
<evidence type="ECO:0000313" key="2">
    <source>
        <dbReference type="EMBL" id="RRJ21066.1"/>
    </source>
</evidence>
<dbReference type="Pfam" id="PF04391">
    <property type="entry name" value="DUF533"/>
    <property type="match status" value="1"/>
</dbReference>
<keyword evidence="3" id="KW-1185">Reference proteome</keyword>
<name>A0A3P3QIR9_9GAMM</name>
<dbReference type="InterPro" id="IPR007486">
    <property type="entry name" value="YebE"/>
</dbReference>
<dbReference type="EMBL" id="RRCF01000002">
    <property type="protein sequence ID" value="RRJ21066.1"/>
    <property type="molecule type" value="Genomic_DNA"/>
</dbReference>
<dbReference type="AlphaFoldDB" id="A0A3P3QIR9"/>
<keyword evidence="1" id="KW-0472">Membrane</keyword>
<dbReference type="SUPFAM" id="SSF158682">
    <property type="entry name" value="TerB-like"/>
    <property type="match status" value="1"/>
</dbReference>
<gene>
    <name evidence="2" type="ORF">EIK76_09265</name>
</gene>
<feature type="transmembrane region" description="Helical" evidence="1">
    <location>
        <begin position="69"/>
        <end position="86"/>
    </location>
</feature>
<evidence type="ECO:0000256" key="1">
    <source>
        <dbReference type="SAM" id="Phobius"/>
    </source>
</evidence>
<accession>A0A3P3QIR9</accession>
<dbReference type="RefSeq" id="WP_046518604.1">
    <property type="nucleotide sequence ID" value="NZ_LAVS01000003.1"/>
</dbReference>
<sequence>MNTKALLDQLLKAGSDLMQQKSASQHSHKSSGSSSVGHLMSGFGGGALSGGALAMLLGSKKGRSLGGKVITYGGLAALGLLAYKAYGNWQQQNKGTVDQHEPQTVDRLPAPQAEQHCHAILKALIGAAKADGHIDQQERQLIDSEIAKLTSDFSLQRWFDQELAKPLDPADVASAATTEEMAAEMYLASLLVINEQNYMEGAYLQELARQLKLPPELKAELDFQAKQALAA</sequence>
<protein>
    <submittedName>
        <fullName evidence="2">Tellurite resistance TerB family protein</fullName>
    </submittedName>
</protein>
<evidence type="ECO:0000313" key="3">
    <source>
        <dbReference type="Proteomes" id="UP000276260"/>
    </source>
</evidence>
<proteinExistence type="predicted"/>
<dbReference type="CDD" id="cd07178">
    <property type="entry name" value="terB_like_YebE"/>
    <property type="match status" value="1"/>
</dbReference>
<keyword evidence="1" id="KW-1133">Transmembrane helix</keyword>
<dbReference type="Gene3D" id="1.10.3680.10">
    <property type="entry name" value="TerB-like"/>
    <property type="match status" value="1"/>
</dbReference>
<dbReference type="InterPro" id="IPR029024">
    <property type="entry name" value="TerB-like"/>
</dbReference>
<dbReference type="OrthoDB" id="5459344at2"/>
<feature type="transmembrane region" description="Helical" evidence="1">
    <location>
        <begin position="36"/>
        <end position="57"/>
    </location>
</feature>